<dbReference type="PANTHER" id="PTHR47019">
    <property type="entry name" value="LIPID II FLIPPASE MURJ"/>
    <property type="match status" value="1"/>
</dbReference>
<dbReference type="GO" id="GO:0034204">
    <property type="term" value="P:lipid translocation"/>
    <property type="evidence" value="ECO:0007669"/>
    <property type="project" value="TreeGrafter"/>
</dbReference>
<keyword evidence="5" id="KW-0573">Peptidoglycan synthesis</keyword>
<sequence length="567" mass="59424">MTSASNPTVRGALPFPSRSSNLAMWHPGQMVESAGESERTGVTGGSLAKMGGQVALASTVSRITGFVRTLALAAVLGIALVSDAYNAANSFPNMVYQLLLGGILASVLLPYLTRQRSRGRTLEREQTQRVLTVGALALALVTVVAVVCAPPLVSAVIDDPAQRELTTLFAYLLLPEIFFYGVTAMMTAVLSVRSVFGAPAWAPVINNVVLLVTVAVFLCIPGPVALTPESMTTAQVLVIGIGTLLGIVAQTAVVARALHRNGFRWRLRVRVVPHTWRPVRVGAPLLGWVLVYVVAGQIGVWVTMKVTLSRHVYSMYTHADLLFQVAYGILGVSLLTVLMPRIARSVAAGDDVGVVSDLGRGARYSVVALIPVTVALMVFGPSLTTLIFFGRVDGSSARLIGTAVAVSAFGLVPFAMVMLQLRVFYADNNTRTPAVIAMVMVIAKTALVLLASLSASDETLVLAVCAAGSFSYVCGAALGHILLRKRYGLLGFRRVQATVGRISAAAILAGGCALALVVAVQNRVPEPRLAAVISLSAGAAVGAVVLLGACKVVGVPEIRRARALLLS</sequence>
<evidence type="ECO:0000256" key="8">
    <source>
        <dbReference type="SAM" id="Phobius"/>
    </source>
</evidence>
<dbReference type="GO" id="GO:0009252">
    <property type="term" value="P:peptidoglycan biosynthetic process"/>
    <property type="evidence" value="ECO:0007669"/>
    <property type="project" value="UniProtKB-KW"/>
</dbReference>
<dbReference type="GO" id="GO:0015648">
    <property type="term" value="F:lipid-linked peptidoglycan transporter activity"/>
    <property type="evidence" value="ECO:0007669"/>
    <property type="project" value="TreeGrafter"/>
</dbReference>
<proteinExistence type="predicted"/>
<feature type="transmembrane region" description="Helical" evidence="8">
    <location>
        <begin position="433"/>
        <end position="454"/>
    </location>
</feature>
<evidence type="ECO:0000256" key="1">
    <source>
        <dbReference type="ARBA" id="ARBA00004651"/>
    </source>
</evidence>
<feature type="transmembrane region" description="Helical" evidence="8">
    <location>
        <begin position="204"/>
        <end position="224"/>
    </location>
</feature>
<gene>
    <name evidence="9" type="ORF">G9444_1209</name>
</gene>
<organism evidence="9 10">
    <name type="scientific">Rhodococcus erythropolis</name>
    <name type="common">Arthrobacter picolinophilus</name>
    <dbReference type="NCBI Taxonomy" id="1833"/>
    <lineage>
        <taxon>Bacteria</taxon>
        <taxon>Bacillati</taxon>
        <taxon>Actinomycetota</taxon>
        <taxon>Actinomycetes</taxon>
        <taxon>Mycobacteriales</taxon>
        <taxon>Nocardiaceae</taxon>
        <taxon>Rhodococcus</taxon>
        <taxon>Rhodococcus erythropolis group</taxon>
    </lineage>
</organism>
<dbReference type="PANTHER" id="PTHR47019:SF1">
    <property type="entry name" value="LIPID II FLIPPASE MURJ"/>
    <property type="match status" value="1"/>
</dbReference>
<evidence type="ECO:0000256" key="3">
    <source>
        <dbReference type="ARBA" id="ARBA00022692"/>
    </source>
</evidence>
<protein>
    <submittedName>
        <fullName evidence="9">Integral membrane protein MviN</fullName>
    </submittedName>
</protein>
<feature type="transmembrane region" description="Helical" evidence="8">
    <location>
        <begin position="400"/>
        <end position="421"/>
    </location>
</feature>
<accession>A0A6G9CN40</accession>
<dbReference type="EMBL" id="CP050124">
    <property type="protein sequence ID" value="QIP38453.1"/>
    <property type="molecule type" value="Genomic_DNA"/>
</dbReference>
<evidence type="ECO:0000256" key="7">
    <source>
        <dbReference type="ARBA" id="ARBA00023136"/>
    </source>
</evidence>
<dbReference type="AlphaFoldDB" id="A0A6G9CN40"/>
<name>A0A6G9CN40_RHOER</name>
<feature type="transmembrane region" description="Helical" evidence="8">
    <location>
        <begin position="279"/>
        <end position="301"/>
    </location>
</feature>
<dbReference type="InterPro" id="IPR051050">
    <property type="entry name" value="Lipid_II_flippase_MurJ/MviN"/>
</dbReference>
<feature type="transmembrane region" description="Helical" evidence="8">
    <location>
        <begin position="236"/>
        <end position="258"/>
    </location>
</feature>
<evidence type="ECO:0000256" key="4">
    <source>
        <dbReference type="ARBA" id="ARBA00022960"/>
    </source>
</evidence>
<feature type="transmembrane region" description="Helical" evidence="8">
    <location>
        <begin position="94"/>
        <end position="112"/>
    </location>
</feature>
<keyword evidence="3 8" id="KW-0812">Transmembrane</keyword>
<evidence type="ECO:0000313" key="9">
    <source>
        <dbReference type="EMBL" id="QIP38453.1"/>
    </source>
</evidence>
<feature type="transmembrane region" description="Helical" evidence="8">
    <location>
        <begin position="504"/>
        <end position="524"/>
    </location>
</feature>
<keyword evidence="2" id="KW-1003">Cell membrane</keyword>
<dbReference type="Pfam" id="PF03023">
    <property type="entry name" value="MurJ"/>
    <property type="match status" value="1"/>
</dbReference>
<feature type="transmembrane region" description="Helical" evidence="8">
    <location>
        <begin position="364"/>
        <end position="388"/>
    </location>
</feature>
<keyword evidence="6 8" id="KW-1133">Transmembrane helix</keyword>
<comment type="subcellular location">
    <subcellularLocation>
        <location evidence="1">Cell membrane</location>
        <topology evidence="1">Multi-pass membrane protein</topology>
    </subcellularLocation>
</comment>
<feature type="transmembrane region" description="Helical" evidence="8">
    <location>
        <begin position="530"/>
        <end position="554"/>
    </location>
</feature>
<feature type="transmembrane region" description="Helical" evidence="8">
    <location>
        <begin position="321"/>
        <end position="343"/>
    </location>
</feature>
<dbReference type="InterPro" id="IPR004268">
    <property type="entry name" value="MurJ"/>
</dbReference>
<dbReference type="GO" id="GO:0008360">
    <property type="term" value="P:regulation of cell shape"/>
    <property type="evidence" value="ECO:0007669"/>
    <property type="project" value="UniProtKB-KW"/>
</dbReference>
<evidence type="ECO:0000256" key="2">
    <source>
        <dbReference type="ARBA" id="ARBA00022475"/>
    </source>
</evidence>
<dbReference type="Proteomes" id="UP000502345">
    <property type="component" value="Chromosome"/>
</dbReference>
<keyword evidence="4" id="KW-0133">Cell shape</keyword>
<evidence type="ECO:0000256" key="5">
    <source>
        <dbReference type="ARBA" id="ARBA00022984"/>
    </source>
</evidence>
<dbReference type="GO" id="GO:0005886">
    <property type="term" value="C:plasma membrane"/>
    <property type="evidence" value="ECO:0007669"/>
    <property type="project" value="UniProtKB-SubCell"/>
</dbReference>
<reference evidence="9 10" key="1">
    <citation type="submission" date="2020-03" db="EMBL/GenBank/DDBJ databases">
        <title>Screen low temperature-resistant strains for efficient degradation of petroleum hydrocarbons under the low temperature.</title>
        <authorList>
            <person name="Wang Y."/>
            <person name="Chen J."/>
        </authorList>
    </citation>
    <scope>NUCLEOTIDE SEQUENCE [LARGE SCALE GENOMIC DNA]</scope>
    <source>
        <strain evidence="9 10">KB1</strain>
    </source>
</reference>
<dbReference type="PRINTS" id="PR01806">
    <property type="entry name" value="VIRFACTRMVIN"/>
</dbReference>
<keyword evidence="7 8" id="KW-0472">Membrane</keyword>
<evidence type="ECO:0000313" key="10">
    <source>
        <dbReference type="Proteomes" id="UP000502345"/>
    </source>
</evidence>
<feature type="transmembrane region" description="Helical" evidence="8">
    <location>
        <begin position="169"/>
        <end position="192"/>
    </location>
</feature>
<evidence type="ECO:0000256" key="6">
    <source>
        <dbReference type="ARBA" id="ARBA00022989"/>
    </source>
</evidence>
<feature type="transmembrane region" description="Helical" evidence="8">
    <location>
        <begin position="133"/>
        <end position="157"/>
    </location>
</feature>
<feature type="transmembrane region" description="Helical" evidence="8">
    <location>
        <begin position="460"/>
        <end position="483"/>
    </location>
</feature>